<dbReference type="GO" id="GO:0030552">
    <property type="term" value="F:cAMP binding"/>
    <property type="evidence" value="ECO:0007669"/>
    <property type="project" value="TreeGrafter"/>
</dbReference>
<proteinExistence type="inferred from homology"/>
<evidence type="ECO:0000256" key="6">
    <source>
        <dbReference type="ARBA" id="ARBA00022473"/>
    </source>
</evidence>
<dbReference type="eggNOG" id="ENOG502S6BX">
    <property type="taxonomic scope" value="Eukaryota"/>
</dbReference>
<evidence type="ECO:0000256" key="2">
    <source>
        <dbReference type="ARBA" id="ARBA00004141"/>
    </source>
</evidence>
<evidence type="ECO:0000313" key="17">
    <source>
        <dbReference type="Proteomes" id="UP000001568"/>
    </source>
</evidence>
<keyword evidence="12 14" id="KW-0472">Membrane</keyword>
<dbReference type="Gene3D" id="2.60.120.10">
    <property type="entry name" value="Jelly Rolls"/>
    <property type="match status" value="1"/>
</dbReference>
<feature type="transmembrane region" description="Helical" evidence="14">
    <location>
        <begin position="21"/>
        <end position="44"/>
    </location>
</feature>
<evidence type="ECO:0000256" key="10">
    <source>
        <dbReference type="ARBA" id="ARBA00022949"/>
    </source>
</evidence>
<dbReference type="InterPro" id="IPR014710">
    <property type="entry name" value="RmlC-like_jellyroll"/>
</dbReference>
<dbReference type="PANTHER" id="PTHR12101">
    <property type="entry name" value="POPEYE DOMAIN CONTAINING PROTEIN"/>
    <property type="match status" value="1"/>
</dbReference>
<comment type="similarity">
    <text evidence="4">Belongs to the popeye family.</text>
</comment>
<evidence type="ECO:0000256" key="5">
    <source>
        <dbReference type="ARBA" id="ARBA00022427"/>
    </source>
</evidence>
<evidence type="ECO:0000256" key="12">
    <source>
        <dbReference type="ARBA" id="ARBA00023136"/>
    </source>
</evidence>
<dbReference type="OMA" id="IRWNALF"/>
<feature type="domain" description="Cyclic nucleotide-binding" evidence="15">
    <location>
        <begin position="117"/>
        <end position="235"/>
    </location>
</feature>
<dbReference type="InterPro" id="IPR006916">
    <property type="entry name" value="POPDC1-3"/>
</dbReference>
<comment type="subcellular location">
    <subcellularLocation>
        <location evidence="3">Cell junction</location>
        <location evidence="3">Tight junction</location>
    </subcellularLocation>
    <subcellularLocation>
        <location evidence="1">Lateral cell membrane</location>
    </subcellularLocation>
    <subcellularLocation>
        <location evidence="2">Membrane</location>
        <topology evidence="2">Multi-pass membrane protein</topology>
    </subcellularLocation>
</comment>
<evidence type="ECO:0000259" key="15">
    <source>
        <dbReference type="PROSITE" id="PS50042"/>
    </source>
</evidence>
<dbReference type="Pfam" id="PF04831">
    <property type="entry name" value="POPDC1-3"/>
    <property type="match status" value="1"/>
</dbReference>
<keyword evidence="8 14" id="KW-0812">Transmembrane</keyword>
<dbReference type="PROSITE" id="PS50042">
    <property type="entry name" value="CNMP_BINDING_3"/>
    <property type="match status" value="1"/>
</dbReference>
<accession>A4SBB3</accession>
<evidence type="ECO:0000313" key="16">
    <source>
        <dbReference type="EMBL" id="ABP00905.1"/>
    </source>
</evidence>
<evidence type="ECO:0000256" key="14">
    <source>
        <dbReference type="SAM" id="Phobius"/>
    </source>
</evidence>
<reference evidence="16 17" key="1">
    <citation type="journal article" date="2007" name="Proc. Natl. Acad. Sci. U.S.A.">
        <title>The tiny eukaryote Ostreococcus provides genomic insights into the paradox of plankton speciation.</title>
        <authorList>
            <person name="Palenik B."/>
            <person name="Grimwood J."/>
            <person name="Aerts A."/>
            <person name="Rouze P."/>
            <person name="Salamov A."/>
            <person name="Putnam N."/>
            <person name="Dupont C."/>
            <person name="Jorgensen R."/>
            <person name="Derelle E."/>
            <person name="Rombauts S."/>
            <person name="Zhou K."/>
            <person name="Otillar R."/>
            <person name="Merchant S.S."/>
            <person name="Podell S."/>
            <person name="Gaasterland T."/>
            <person name="Napoli C."/>
            <person name="Gendler K."/>
            <person name="Manuell A."/>
            <person name="Tai V."/>
            <person name="Vallon O."/>
            <person name="Piganeau G."/>
            <person name="Jancek S."/>
            <person name="Heijde M."/>
            <person name="Jabbari K."/>
            <person name="Bowler C."/>
            <person name="Lohr M."/>
            <person name="Robbens S."/>
            <person name="Werner G."/>
            <person name="Dubchak I."/>
            <person name="Pazour G.J."/>
            <person name="Ren Q."/>
            <person name="Paulsen I."/>
            <person name="Delwiche C."/>
            <person name="Schmutz J."/>
            <person name="Rokhsar D."/>
            <person name="Van de Peer Y."/>
            <person name="Moreau H."/>
            <person name="Grigoriev I.V."/>
        </authorList>
    </citation>
    <scope>NUCLEOTIDE SEQUENCE [LARGE SCALE GENOMIC DNA]</scope>
    <source>
        <strain evidence="16 17">CCE9901</strain>
    </source>
</reference>
<keyword evidence="17" id="KW-1185">Reference proteome</keyword>
<protein>
    <recommendedName>
        <fullName evidence="15">Cyclic nucleotide-binding domain-containing protein</fullName>
    </recommendedName>
</protein>
<evidence type="ECO:0000256" key="13">
    <source>
        <dbReference type="ARBA" id="ARBA00023180"/>
    </source>
</evidence>
<dbReference type="Gramene" id="ABP00905">
    <property type="protein sequence ID" value="ABP00905"/>
    <property type="gene ID" value="OSTLU_29548"/>
</dbReference>
<evidence type="ECO:0000256" key="7">
    <source>
        <dbReference type="ARBA" id="ARBA00022475"/>
    </source>
</evidence>
<evidence type="ECO:0000256" key="11">
    <source>
        <dbReference type="ARBA" id="ARBA00022989"/>
    </source>
</evidence>
<evidence type="ECO:0000256" key="3">
    <source>
        <dbReference type="ARBA" id="ARBA00004435"/>
    </source>
</evidence>
<dbReference type="Proteomes" id="UP000001568">
    <property type="component" value="Chromosome 20"/>
</dbReference>
<dbReference type="InterPro" id="IPR055272">
    <property type="entry name" value="POPDC1-3_dom"/>
</dbReference>
<dbReference type="OrthoDB" id="425611at2759"/>
<dbReference type="GeneID" id="5006802"/>
<keyword evidence="10" id="KW-0965">Cell junction</keyword>
<dbReference type="HOGENOM" id="CLU_1016839_0_0_1"/>
<dbReference type="AlphaFoldDB" id="A4SBB3"/>
<organism evidence="16 17">
    <name type="scientific">Ostreococcus lucimarinus (strain CCE9901)</name>
    <dbReference type="NCBI Taxonomy" id="436017"/>
    <lineage>
        <taxon>Eukaryota</taxon>
        <taxon>Viridiplantae</taxon>
        <taxon>Chlorophyta</taxon>
        <taxon>Mamiellophyceae</taxon>
        <taxon>Mamiellales</taxon>
        <taxon>Bathycoccaceae</taxon>
        <taxon>Ostreococcus</taxon>
    </lineage>
</organism>
<dbReference type="GO" id="GO:0016328">
    <property type="term" value="C:lateral plasma membrane"/>
    <property type="evidence" value="ECO:0007669"/>
    <property type="project" value="UniProtKB-SubCell"/>
</dbReference>
<sequence>MRRVNAFMVREREIRVFPGARGRVATSLSSVAGHVSFLLLGYSYMTSDLLTLRALAVGGLSAAVVFQYFRDVPLWLPIRWNALFVAINVFWVAKLYYDEYNAEHWCTTEERSLYDRHFSHMALNSFRTLLKHGKWRDIERGFEFTKEGKMNENVHVLIDGSAEVYVGGKSVNSIDAGSFIGEMSLMRSIAGSNAKKQSKRPRAASATVVAAERCRVFSWDDGELRQLIQQNEQIKSGVQAAFGVGLAEKLLTTRVMSTKVFAQEPQRVSHALA</sequence>
<dbReference type="InterPro" id="IPR000595">
    <property type="entry name" value="cNMP-bd_dom"/>
</dbReference>
<keyword evidence="9" id="KW-0130">Cell adhesion</keyword>
<evidence type="ECO:0000256" key="8">
    <source>
        <dbReference type="ARBA" id="ARBA00022692"/>
    </source>
</evidence>
<keyword evidence="7" id="KW-1003">Cell membrane</keyword>
<dbReference type="InterPro" id="IPR018490">
    <property type="entry name" value="cNMP-bd_dom_sf"/>
</dbReference>
<dbReference type="PANTHER" id="PTHR12101:SF17">
    <property type="entry name" value="BLOOD VESSEL EPICARDIAL SUBSTANCE"/>
    <property type="match status" value="1"/>
</dbReference>
<dbReference type="RefSeq" id="XP_001422588.1">
    <property type="nucleotide sequence ID" value="XM_001422551.1"/>
</dbReference>
<dbReference type="KEGG" id="olu:OSTLU_29548"/>
<evidence type="ECO:0000256" key="9">
    <source>
        <dbReference type="ARBA" id="ARBA00022889"/>
    </source>
</evidence>
<dbReference type="CDD" id="cd00038">
    <property type="entry name" value="CAP_ED"/>
    <property type="match status" value="1"/>
</dbReference>
<dbReference type="GO" id="GO:0007155">
    <property type="term" value="P:cell adhesion"/>
    <property type="evidence" value="ECO:0007669"/>
    <property type="project" value="UniProtKB-KW"/>
</dbReference>
<keyword evidence="11 14" id="KW-1133">Transmembrane helix</keyword>
<gene>
    <name evidence="16" type="ORF">OSTLU_29548</name>
</gene>
<dbReference type="GO" id="GO:0005923">
    <property type="term" value="C:bicellular tight junction"/>
    <property type="evidence" value="ECO:0007669"/>
    <property type="project" value="UniProtKB-SubCell"/>
</dbReference>
<evidence type="ECO:0000256" key="1">
    <source>
        <dbReference type="ARBA" id="ARBA00004124"/>
    </source>
</evidence>
<dbReference type="EMBL" id="CP000600">
    <property type="protein sequence ID" value="ABP00905.1"/>
    <property type="molecule type" value="Genomic_DNA"/>
</dbReference>
<keyword evidence="6" id="KW-0217">Developmental protein</keyword>
<name>A4SBB3_OSTLU</name>
<keyword evidence="13" id="KW-0325">Glycoprotein</keyword>
<dbReference type="SUPFAM" id="SSF51206">
    <property type="entry name" value="cAMP-binding domain-like"/>
    <property type="match status" value="1"/>
</dbReference>
<dbReference type="SMART" id="SM00100">
    <property type="entry name" value="cNMP"/>
    <property type="match status" value="1"/>
</dbReference>
<evidence type="ECO:0000256" key="4">
    <source>
        <dbReference type="ARBA" id="ARBA00007146"/>
    </source>
</evidence>
<dbReference type="Pfam" id="PF00027">
    <property type="entry name" value="cNMP_binding"/>
    <property type="match status" value="1"/>
</dbReference>
<dbReference type="STRING" id="436017.A4SBB3"/>
<keyword evidence="5" id="KW-0796">Tight junction</keyword>